<dbReference type="AlphaFoldDB" id="A0A433B297"/>
<evidence type="ECO:0000256" key="19">
    <source>
        <dbReference type="SAM" id="Phobius"/>
    </source>
</evidence>
<comment type="catalytic activity">
    <reaction evidence="12">
        <text>L-histidyl-L-alpha-amino acid(out) = L-histidyl-L-alpha-amino acid(in)</text>
        <dbReference type="Rhea" id="RHEA:79379"/>
        <dbReference type="ChEBI" id="CHEBI:229964"/>
    </reaction>
</comment>
<dbReference type="Gene3D" id="1.20.1250.20">
    <property type="entry name" value="MFS general substrate transporter like domains"/>
    <property type="match status" value="1"/>
</dbReference>
<name>A0A433B297_9FUNG</name>
<dbReference type="InterPro" id="IPR011701">
    <property type="entry name" value="MFS"/>
</dbReference>
<comment type="catalytic activity">
    <reaction evidence="8">
        <text>L-aspartyl-L-lysine(out) = L-aspartyl-L-lysine(in)</text>
        <dbReference type="Rhea" id="RHEA:79411"/>
        <dbReference type="ChEBI" id="CHEBI:229953"/>
    </reaction>
</comment>
<evidence type="ECO:0000256" key="17">
    <source>
        <dbReference type="ARBA" id="ARBA00045709"/>
    </source>
</evidence>
<gene>
    <name evidence="20" type="ORF">BC936DRAFT_140105</name>
</gene>
<comment type="catalytic activity">
    <reaction evidence="3">
        <text>L-histidyl-glycine(out) = L-histidyl-glycine(in)</text>
        <dbReference type="Rhea" id="RHEA:79395"/>
        <dbReference type="ChEBI" id="CHEBI:229957"/>
    </reaction>
</comment>
<evidence type="ECO:0000256" key="8">
    <source>
        <dbReference type="ARBA" id="ARBA00044898"/>
    </source>
</evidence>
<comment type="catalytic activity">
    <reaction evidence="13">
        <text>L-alanyl-L-lysine(out) = L-alanyl-L-lysine(in)</text>
        <dbReference type="Rhea" id="RHEA:79415"/>
        <dbReference type="ChEBI" id="CHEBI:192470"/>
    </reaction>
</comment>
<organism evidence="20 21">
    <name type="scientific">Jimgerdemannia flammicorona</name>
    <dbReference type="NCBI Taxonomy" id="994334"/>
    <lineage>
        <taxon>Eukaryota</taxon>
        <taxon>Fungi</taxon>
        <taxon>Fungi incertae sedis</taxon>
        <taxon>Mucoromycota</taxon>
        <taxon>Mucoromycotina</taxon>
        <taxon>Endogonomycetes</taxon>
        <taxon>Endogonales</taxon>
        <taxon>Endogonaceae</taxon>
        <taxon>Jimgerdemannia</taxon>
    </lineage>
</organism>
<proteinExistence type="predicted"/>
<comment type="caution">
    <text evidence="20">The sequence shown here is derived from an EMBL/GenBank/DDBJ whole genome shotgun (WGS) entry which is preliminary data.</text>
</comment>
<evidence type="ECO:0000256" key="16">
    <source>
        <dbReference type="ARBA" id="ARBA00045018"/>
    </source>
</evidence>
<comment type="subcellular location">
    <subcellularLocation>
        <location evidence="1">Membrane</location>
        <topology evidence="1">Multi-pass membrane protein</topology>
    </subcellularLocation>
</comment>
<evidence type="ECO:0000313" key="21">
    <source>
        <dbReference type="Proteomes" id="UP000268093"/>
    </source>
</evidence>
<evidence type="ECO:0000313" key="20">
    <source>
        <dbReference type="EMBL" id="RUP09022.1"/>
    </source>
</evidence>
<evidence type="ECO:0000256" key="9">
    <source>
        <dbReference type="ARBA" id="ARBA00044899"/>
    </source>
</evidence>
<comment type="catalytic activity">
    <reaction evidence="6">
        <text>L-lysyl-L-alpha-amino acid(out) = L-lysyl-L-alpha-amino acid(in)</text>
        <dbReference type="Rhea" id="RHEA:79387"/>
        <dbReference type="ChEBI" id="CHEBI:229965"/>
    </reaction>
</comment>
<keyword evidence="19" id="KW-0812">Transmembrane</keyword>
<evidence type="ECO:0000256" key="18">
    <source>
        <dbReference type="ARBA" id="ARBA00046376"/>
    </source>
</evidence>
<dbReference type="InterPro" id="IPR052187">
    <property type="entry name" value="MFSD1"/>
</dbReference>
<feature type="transmembrane region" description="Helical" evidence="19">
    <location>
        <begin position="84"/>
        <end position="103"/>
    </location>
</feature>
<dbReference type="PANTHER" id="PTHR23512">
    <property type="entry name" value="MAJOR FACILITATOR SUPERFAMILY DOMAIN-CONTAINING PROTEIN 1"/>
    <property type="match status" value="1"/>
</dbReference>
<evidence type="ECO:0000256" key="7">
    <source>
        <dbReference type="ARBA" id="ARBA00044893"/>
    </source>
</evidence>
<evidence type="ECO:0000256" key="13">
    <source>
        <dbReference type="ARBA" id="ARBA00044919"/>
    </source>
</evidence>
<dbReference type="PANTHER" id="PTHR23512:SF12">
    <property type="entry name" value="TRANSPORTER, PUTATIVE (AFU_ORTHOLOGUE AFUA_4G00260)-RELATED"/>
    <property type="match status" value="1"/>
</dbReference>
<evidence type="ECO:0000256" key="5">
    <source>
        <dbReference type="ARBA" id="ARBA00044884"/>
    </source>
</evidence>
<reference evidence="20 21" key="1">
    <citation type="journal article" date="2018" name="New Phytol.">
        <title>Phylogenomics of Endogonaceae and evolution of mycorrhizas within Mucoromycota.</title>
        <authorList>
            <person name="Chang Y."/>
            <person name="Desiro A."/>
            <person name="Na H."/>
            <person name="Sandor L."/>
            <person name="Lipzen A."/>
            <person name="Clum A."/>
            <person name="Barry K."/>
            <person name="Grigoriev I.V."/>
            <person name="Martin F.M."/>
            <person name="Stajich J.E."/>
            <person name="Smith M.E."/>
            <person name="Bonito G."/>
            <person name="Spatafora J.W."/>
        </authorList>
    </citation>
    <scope>NUCLEOTIDE SEQUENCE [LARGE SCALE GENOMIC DNA]</scope>
    <source>
        <strain evidence="20 21">GMNB39</strain>
    </source>
</reference>
<keyword evidence="21" id="KW-1185">Reference proteome</keyword>
<comment type="catalytic activity">
    <reaction evidence="5">
        <text>L-alpha-aminoacyl-L-histidine(out) = L-alpha-aminoacyl-L-histidine(in)</text>
        <dbReference type="Rhea" id="RHEA:79375"/>
        <dbReference type="ChEBI" id="CHEBI:229967"/>
    </reaction>
</comment>
<keyword evidence="19" id="KW-0472">Membrane</keyword>
<dbReference type="GO" id="GO:0022857">
    <property type="term" value="F:transmembrane transporter activity"/>
    <property type="evidence" value="ECO:0007669"/>
    <property type="project" value="InterPro"/>
</dbReference>
<comment type="catalytic activity">
    <reaction evidence="11">
        <text>L-arginyl-glycine(out) = L-arginyl-glycine(in)</text>
        <dbReference type="Rhea" id="RHEA:79391"/>
        <dbReference type="ChEBI" id="CHEBI:229955"/>
    </reaction>
</comment>
<dbReference type="OrthoDB" id="424834at2759"/>
<evidence type="ECO:0000256" key="2">
    <source>
        <dbReference type="ARBA" id="ARBA00044876"/>
    </source>
</evidence>
<evidence type="ECO:0000256" key="6">
    <source>
        <dbReference type="ARBA" id="ARBA00044891"/>
    </source>
</evidence>
<comment type="catalytic activity">
    <reaction evidence="2">
        <text>L-lysyl-L-alanine(out) = L-lysyl-L-alanine(in)</text>
        <dbReference type="Rhea" id="RHEA:79399"/>
        <dbReference type="ChEBI" id="CHEBI:229954"/>
    </reaction>
</comment>
<feature type="transmembrane region" description="Helical" evidence="19">
    <location>
        <begin position="55"/>
        <end position="75"/>
    </location>
</feature>
<protein>
    <recommendedName>
        <fullName evidence="15">Lysosomal dipeptide transporter MFSD1</fullName>
    </recommendedName>
    <alternativeName>
        <fullName evidence="16">Major facilitator superfamily domain-containing protein 1</fullName>
    </alternativeName>
</protein>
<dbReference type="GO" id="GO:0016020">
    <property type="term" value="C:membrane"/>
    <property type="evidence" value="ECO:0007669"/>
    <property type="project" value="UniProtKB-SubCell"/>
</dbReference>
<evidence type="ECO:0000256" key="1">
    <source>
        <dbReference type="ARBA" id="ARBA00004141"/>
    </source>
</evidence>
<comment type="subunit">
    <text evidence="18">Homodimer. Interacts with lysosomal protein GLMP (via lumenal domain); the interaction starts while both proteins are still in the endoplasmic reticulum and is required for stabilization of MFSD1 in lysosomes but has no direct effect on its targeting to lysosomes or transporter activity.</text>
</comment>
<comment type="catalytic activity">
    <reaction evidence="4">
        <text>L-alpha-aminoacyl-L-arginine(out) = L-alpha-aminoacyl-L-arginine(in)</text>
        <dbReference type="Rhea" id="RHEA:79367"/>
        <dbReference type="ChEBI" id="CHEBI:229968"/>
    </reaction>
</comment>
<evidence type="ECO:0000256" key="10">
    <source>
        <dbReference type="ARBA" id="ARBA00044900"/>
    </source>
</evidence>
<dbReference type="EMBL" id="RBNI01016428">
    <property type="protein sequence ID" value="RUP09022.1"/>
    <property type="molecule type" value="Genomic_DNA"/>
</dbReference>
<comment type="catalytic activity">
    <reaction evidence="9">
        <text>L-arginyl-L-alpha-amino acid(out) = L-arginyl-L-alpha-amino acid(in)</text>
        <dbReference type="Rhea" id="RHEA:79371"/>
        <dbReference type="ChEBI" id="CHEBI:84315"/>
    </reaction>
</comment>
<dbReference type="SUPFAM" id="SSF103473">
    <property type="entry name" value="MFS general substrate transporter"/>
    <property type="match status" value="1"/>
</dbReference>
<comment type="catalytic activity">
    <reaction evidence="10">
        <text>L-lysyl-L-lysine(out) = L-lysyl-L-lysine(in)</text>
        <dbReference type="Rhea" id="RHEA:79403"/>
        <dbReference type="ChEBI" id="CHEBI:229956"/>
    </reaction>
</comment>
<evidence type="ECO:0000256" key="12">
    <source>
        <dbReference type="ARBA" id="ARBA00044912"/>
    </source>
</evidence>
<dbReference type="InterPro" id="IPR036259">
    <property type="entry name" value="MFS_trans_sf"/>
</dbReference>
<dbReference type="Pfam" id="PF07690">
    <property type="entry name" value="MFS_1"/>
    <property type="match status" value="1"/>
</dbReference>
<comment type="catalytic activity">
    <reaction evidence="7">
        <text>L-alpha-aminoacyl-L-lysine(out) = L-alpha-aminoacyl-L-lysine(in)</text>
        <dbReference type="Rhea" id="RHEA:79383"/>
        <dbReference type="ChEBI" id="CHEBI:229966"/>
    </reaction>
</comment>
<feature type="transmembrane region" description="Helical" evidence="19">
    <location>
        <begin position="109"/>
        <end position="127"/>
    </location>
</feature>
<evidence type="ECO:0000256" key="15">
    <source>
        <dbReference type="ARBA" id="ARBA00044985"/>
    </source>
</evidence>
<accession>A0A433B297</accession>
<dbReference type="Proteomes" id="UP000268093">
    <property type="component" value="Unassembled WGS sequence"/>
</dbReference>
<evidence type="ECO:0000256" key="14">
    <source>
        <dbReference type="ARBA" id="ARBA00044924"/>
    </source>
</evidence>
<comment type="catalytic activity">
    <reaction evidence="14">
        <text>L-lysyl-glycine(out) = L-lysyl-glycine(in)</text>
        <dbReference type="Rhea" id="RHEA:79407"/>
        <dbReference type="ChEBI" id="CHEBI:191202"/>
    </reaction>
</comment>
<evidence type="ECO:0000256" key="11">
    <source>
        <dbReference type="ARBA" id="ARBA00044903"/>
    </source>
</evidence>
<comment type="function">
    <text evidence="17">Lysosomal dipeptide uniporter that selectively exports lysine, arginine or histidine-containing dipeptides with a net positive charge from the lysosome lumen into the cytosol. Could play a role in a specific type of protein O-glycosylation indirectly regulating macrophages migration and tissue invasion. Also essential for liver homeostasis.</text>
</comment>
<evidence type="ECO:0000256" key="4">
    <source>
        <dbReference type="ARBA" id="ARBA00044881"/>
    </source>
</evidence>
<keyword evidence="19" id="KW-1133">Transmembrane helix</keyword>
<evidence type="ECO:0000256" key="3">
    <source>
        <dbReference type="ARBA" id="ARBA00044878"/>
    </source>
</evidence>
<sequence>MVGPLKDVLKQVPVPTLPSKLLYPKNHRLEILTFLTPSPPHISQELGATNAQFSLLQSSLTLFPTILPLVGGIFVERFGAGPSSIAFSSFILLGQVLVLLATWTGNVNGMVGGFMIFGIGSGPIVTVQETILINFFKGQGLSLALGVGLMSGKIVRSSHSLPPFQPNSAAQYFLPSNPSIPSTLFPFHRPPFLPPSPPFPSPVSLPFISTPLSSSPPSSAFALGL</sequence>